<dbReference type="EC" id="3.1.1.-" evidence="3"/>
<keyword evidence="6" id="KW-1185">Reference proteome</keyword>
<keyword evidence="3" id="KW-0732">Signal</keyword>
<feature type="signal peptide" evidence="3">
    <location>
        <begin position="1"/>
        <end position="24"/>
    </location>
</feature>
<dbReference type="AlphaFoldDB" id="A0A9X4AV88"/>
<dbReference type="InterPro" id="IPR050309">
    <property type="entry name" value="Type-B_Carboxylest/Lipase"/>
</dbReference>
<evidence type="ECO:0000313" key="6">
    <source>
        <dbReference type="Proteomes" id="UP001151081"/>
    </source>
</evidence>
<organism evidence="5 6">
    <name type="scientific">Polyangium jinanense</name>
    <dbReference type="NCBI Taxonomy" id="2829994"/>
    <lineage>
        <taxon>Bacteria</taxon>
        <taxon>Pseudomonadati</taxon>
        <taxon>Myxococcota</taxon>
        <taxon>Polyangia</taxon>
        <taxon>Polyangiales</taxon>
        <taxon>Polyangiaceae</taxon>
        <taxon>Polyangium</taxon>
    </lineage>
</organism>
<accession>A0A9X4AV88</accession>
<dbReference type="InterPro" id="IPR029058">
    <property type="entry name" value="AB_hydrolase_fold"/>
</dbReference>
<dbReference type="PROSITE" id="PS00122">
    <property type="entry name" value="CARBOXYLESTERASE_B_1"/>
    <property type="match status" value="1"/>
</dbReference>
<comment type="caution">
    <text evidence="5">The sequence shown here is derived from an EMBL/GenBank/DDBJ whole genome shotgun (WGS) entry which is preliminary data.</text>
</comment>
<proteinExistence type="inferred from homology"/>
<feature type="chain" id="PRO_5041020735" description="Carboxylic ester hydrolase" evidence="3">
    <location>
        <begin position="25"/>
        <end position="535"/>
    </location>
</feature>
<evidence type="ECO:0000259" key="4">
    <source>
        <dbReference type="Pfam" id="PF00135"/>
    </source>
</evidence>
<dbReference type="SUPFAM" id="SSF53474">
    <property type="entry name" value="alpha/beta-Hydrolases"/>
    <property type="match status" value="1"/>
</dbReference>
<protein>
    <recommendedName>
        <fullName evidence="3">Carboxylic ester hydrolase</fullName>
        <ecNumber evidence="3">3.1.1.-</ecNumber>
    </recommendedName>
</protein>
<dbReference type="EMBL" id="JAGTJJ010000034">
    <property type="protein sequence ID" value="MDC3986018.1"/>
    <property type="molecule type" value="Genomic_DNA"/>
</dbReference>
<sequence length="535" mass="56878">MRRVSSIIAAIGLFCGFHAPRTAAADPMVIRIDGGAVHGKTEGEVQVWKGIPFAAPPVGALRWRAPEPVKPWKGILEASAFRPNCMQTDDVANISEDCLYLNVFRPTARTEKALPVMVWIHGGALVRGGASLYPGAGLARQGVVLVTLNYRLGRLGFFAHPALAREAPNEPRGNYGYMDQIAALRWVQRNIAAFGGDPNKVTIFGQSAGGGSVLVQMTSPMSRGLFHRAILHSAGLPTARAAAMPLREIPAAEKIAVDYAKALGIVGADAAALAALRSLPAEKLVAASDSNAVLWELSGGPQVPGVAGAIRDGRLVVESPEAAIRAGRQAKIPVISGATAHDLATGSARTKKELFSIFGPLSARARTLYDPDGNAELSALVPNVHADRVMVEPSRHLAEAMVRAGQPAYFYRFSYVAESHRGQAPGATHTTDVAFALDAPSAATGDQTTYADWAMARTMSSYWVAFAKTGNPNSPGCPAWRTYDPERRDVLNFTNDGVVFGPDPLKDRLDLWKAVFEGAPAAVTSPRSPTAPDRR</sequence>
<dbReference type="InterPro" id="IPR019819">
    <property type="entry name" value="Carboxylesterase_B_CS"/>
</dbReference>
<dbReference type="Gene3D" id="3.40.50.1820">
    <property type="entry name" value="alpha/beta hydrolase"/>
    <property type="match status" value="1"/>
</dbReference>
<dbReference type="Pfam" id="PF00135">
    <property type="entry name" value="COesterase"/>
    <property type="match status" value="1"/>
</dbReference>
<evidence type="ECO:0000256" key="3">
    <source>
        <dbReference type="RuleBase" id="RU361235"/>
    </source>
</evidence>
<dbReference type="Proteomes" id="UP001151081">
    <property type="component" value="Unassembled WGS sequence"/>
</dbReference>
<dbReference type="InterPro" id="IPR019826">
    <property type="entry name" value="Carboxylesterase_B_AS"/>
</dbReference>
<comment type="similarity">
    <text evidence="1 3">Belongs to the type-B carboxylesterase/lipase family.</text>
</comment>
<dbReference type="RefSeq" id="WP_272424342.1">
    <property type="nucleotide sequence ID" value="NZ_JAGTJJ010000034.1"/>
</dbReference>
<gene>
    <name evidence="5" type="ORF">KEG57_36395</name>
</gene>
<evidence type="ECO:0000256" key="1">
    <source>
        <dbReference type="ARBA" id="ARBA00005964"/>
    </source>
</evidence>
<dbReference type="InterPro" id="IPR002018">
    <property type="entry name" value="CarbesteraseB"/>
</dbReference>
<name>A0A9X4AV88_9BACT</name>
<reference evidence="5 6" key="1">
    <citation type="submission" date="2021-04" db="EMBL/GenBank/DDBJ databases">
        <title>Genome analysis of Polyangium sp.</title>
        <authorList>
            <person name="Li Y."/>
            <person name="Wang J."/>
        </authorList>
    </citation>
    <scope>NUCLEOTIDE SEQUENCE [LARGE SCALE GENOMIC DNA]</scope>
    <source>
        <strain evidence="5 6">SDU14</strain>
    </source>
</reference>
<dbReference type="PROSITE" id="PS00941">
    <property type="entry name" value="CARBOXYLESTERASE_B_2"/>
    <property type="match status" value="1"/>
</dbReference>
<keyword evidence="2 3" id="KW-0378">Hydrolase</keyword>
<dbReference type="GO" id="GO:0016787">
    <property type="term" value="F:hydrolase activity"/>
    <property type="evidence" value="ECO:0007669"/>
    <property type="project" value="UniProtKB-KW"/>
</dbReference>
<feature type="domain" description="Carboxylesterase type B" evidence="4">
    <location>
        <begin position="29"/>
        <end position="498"/>
    </location>
</feature>
<dbReference type="PANTHER" id="PTHR11559">
    <property type="entry name" value="CARBOXYLESTERASE"/>
    <property type="match status" value="1"/>
</dbReference>
<evidence type="ECO:0000256" key="2">
    <source>
        <dbReference type="ARBA" id="ARBA00022801"/>
    </source>
</evidence>
<evidence type="ECO:0000313" key="5">
    <source>
        <dbReference type="EMBL" id="MDC3986018.1"/>
    </source>
</evidence>